<protein>
    <recommendedName>
        <fullName evidence="4">F-box domain-containing protein</fullName>
    </recommendedName>
</protein>
<evidence type="ECO:0008006" key="4">
    <source>
        <dbReference type="Google" id="ProtNLM"/>
    </source>
</evidence>
<gene>
    <name evidence="2" type="ORF">GGX14DRAFT_306305</name>
</gene>
<reference evidence="2" key="1">
    <citation type="submission" date="2023-03" db="EMBL/GenBank/DDBJ databases">
        <title>Massive genome expansion in bonnet fungi (Mycena s.s.) driven by repeated elements and novel gene families across ecological guilds.</title>
        <authorList>
            <consortium name="Lawrence Berkeley National Laboratory"/>
            <person name="Harder C.B."/>
            <person name="Miyauchi S."/>
            <person name="Viragh M."/>
            <person name="Kuo A."/>
            <person name="Thoen E."/>
            <person name="Andreopoulos B."/>
            <person name="Lu D."/>
            <person name="Skrede I."/>
            <person name="Drula E."/>
            <person name="Henrissat B."/>
            <person name="Morin E."/>
            <person name="Kohler A."/>
            <person name="Barry K."/>
            <person name="LaButti K."/>
            <person name="Morin E."/>
            <person name="Salamov A."/>
            <person name="Lipzen A."/>
            <person name="Mereny Z."/>
            <person name="Hegedus B."/>
            <person name="Baldrian P."/>
            <person name="Stursova M."/>
            <person name="Weitz H."/>
            <person name="Taylor A."/>
            <person name="Grigoriev I.V."/>
            <person name="Nagy L.G."/>
            <person name="Martin F."/>
            <person name="Kauserud H."/>
        </authorList>
    </citation>
    <scope>NUCLEOTIDE SEQUENCE</scope>
    <source>
        <strain evidence="2">9144</strain>
    </source>
</reference>
<accession>A0AAD6V7H5</accession>
<dbReference type="EMBL" id="JARJCW010000045">
    <property type="protein sequence ID" value="KAJ7205013.1"/>
    <property type="molecule type" value="Genomic_DNA"/>
</dbReference>
<feature type="non-terminal residue" evidence="2">
    <location>
        <position position="1"/>
    </location>
</feature>
<organism evidence="2 3">
    <name type="scientific">Mycena pura</name>
    <dbReference type="NCBI Taxonomy" id="153505"/>
    <lineage>
        <taxon>Eukaryota</taxon>
        <taxon>Fungi</taxon>
        <taxon>Dikarya</taxon>
        <taxon>Basidiomycota</taxon>
        <taxon>Agaricomycotina</taxon>
        <taxon>Agaricomycetes</taxon>
        <taxon>Agaricomycetidae</taxon>
        <taxon>Agaricales</taxon>
        <taxon>Marasmiineae</taxon>
        <taxon>Mycenaceae</taxon>
        <taxon>Mycena</taxon>
    </lineage>
</organism>
<evidence type="ECO:0000313" key="3">
    <source>
        <dbReference type="Proteomes" id="UP001219525"/>
    </source>
</evidence>
<comment type="caution">
    <text evidence="2">The sequence shown here is derived from an EMBL/GenBank/DDBJ whole genome shotgun (WGS) entry which is preliminary data.</text>
</comment>
<dbReference type="Proteomes" id="UP001219525">
    <property type="component" value="Unassembled WGS sequence"/>
</dbReference>
<feature type="coiled-coil region" evidence="1">
    <location>
        <begin position="6"/>
        <end position="33"/>
    </location>
</feature>
<keyword evidence="1" id="KW-0175">Coiled coil</keyword>
<dbReference type="AlphaFoldDB" id="A0AAD6V7H5"/>
<feature type="non-terminal residue" evidence="2">
    <location>
        <position position="92"/>
    </location>
</feature>
<evidence type="ECO:0000313" key="2">
    <source>
        <dbReference type="EMBL" id="KAJ7205013.1"/>
    </source>
</evidence>
<proteinExistence type="predicted"/>
<name>A0AAD6V7H5_9AGAR</name>
<sequence>QLRASLEEVETAIRRQQALLSELHRRQQELERRLALVVYPVLTLPNEIVSHIFVDCLPSHGRVRPSRRTAPLLFTRICRHWRYIALATCELW</sequence>
<evidence type="ECO:0000256" key="1">
    <source>
        <dbReference type="SAM" id="Coils"/>
    </source>
</evidence>
<keyword evidence="3" id="KW-1185">Reference proteome</keyword>